<evidence type="ECO:0000313" key="3">
    <source>
        <dbReference type="Proteomes" id="UP000199451"/>
    </source>
</evidence>
<organism evidence="2 3">
    <name type="scientific">Halogranum gelatinilyticum</name>
    <dbReference type="NCBI Taxonomy" id="660521"/>
    <lineage>
        <taxon>Archaea</taxon>
        <taxon>Methanobacteriati</taxon>
        <taxon>Methanobacteriota</taxon>
        <taxon>Stenosarchaea group</taxon>
        <taxon>Halobacteria</taxon>
        <taxon>Halobacteriales</taxon>
        <taxon>Haloferacaceae</taxon>
    </lineage>
</organism>
<feature type="transmembrane region" description="Helical" evidence="1">
    <location>
        <begin position="158"/>
        <end position="177"/>
    </location>
</feature>
<gene>
    <name evidence="2" type="ORF">SAMN04487949_0533</name>
</gene>
<name>A0A1G9PTX3_9EURY</name>
<dbReference type="Proteomes" id="UP000199451">
    <property type="component" value="Unassembled WGS sequence"/>
</dbReference>
<keyword evidence="1" id="KW-0812">Transmembrane</keyword>
<reference evidence="3" key="1">
    <citation type="submission" date="2016-10" db="EMBL/GenBank/DDBJ databases">
        <authorList>
            <person name="Varghese N."/>
            <person name="Submissions S."/>
        </authorList>
    </citation>
    <scope>NUCLEOTIDE SEQUENCE [LARGE SCALE GENOMIC DNA]</scope>
    <source>
        <strain evidence="3">CGMCC 1.10119</strain>
    </source>
</reference>
<dbReference type="EMBL" id="FNHL01000001">
    <property type="protein sequence ID" value="SDM02204.1"/>
    <property type="molecule type" value="Genomic_DNA"/>
</dbReference>
<accession>A0A1G9PTX3</accession>
<dbReference type="AlphaFoldDB" id="A0A1G9PTX3"/>
<feature type="transmembrane region" description="Helical" evidence="1">
    <location>
        <begin position="63"/>
        <end position="83"/>
    </location>
</feature>
<feature type="transmembrane region" description="Helical" evidence="1">
    <location>
        <begin position="127"/>
        <end position="146"/>
    </location>
</feature>
<proteinExistence type="predicted"/>
<protein>
    <submittedName>
        <fullName evidence="2">Uncharacterized protein</fullName>
    </submittedName>
</protein>
<evidence type="ECO:0000256" key="1">
    <source>
        <dbReference type="SAM" id="Phobius"/>
    </source>
</evidence>
<keyword evidence="1" id="KW-0472">Membrane</keyword>
<feature type="transmembrane region" description="Helical" evidence="1">
    <location>
        <begin position="103"/>
        <end position="120"/>
    </location>
</feature>
<sequence length="203" mass="21618">MTPRQRSVLLITIGAVLALSAVALPNQLPVQPHTWLGFASVYLVTGLLIEALRTVRTPNSADFRTTIAVALVAVAFPVVLQVWPLHTNPLRSLSDLPTVARSFQLLVPYAMALSTPLGAATTGRRRAGVAGAILVPFVLATLVGIAEGGDFGPIFAVGYHLFFLVVALVAGLPLFLYGRTLRDSDSLPRPSRSEPMHTATEES</sequence>
<keyword evidence="1" id="KW-1133">Transmembrane helix</keyword>
<dbReference type="RefSeq" id="WP_089693810.1">
    <property type="nucleotide sequence ID" value="NZ_FNHL01000001.1"/>
</dbReference>
<feature type="transmembrane region" description="Helical" evidence="1">
    <location>
        <begin position="33"/>
        <end position="51"/>
    </location>
</feature>
<evidence type="ECO:0000313" key="2">
    <source>
        <dbReference type="EMBL" id="SDM02204.1"/>
    </source>
</evidence>
<keyword evidence="3" id="KW-1185">Reference proteome</keyword>